<dbReference type="Proteomes" id="UP001595692">
    <property type="component" value="Unassembled WGS sequence"/>
</dbReference>
<keyword evidence="1" id="KW-1133">Transmembrane helix</keyword>
<dbReference type="InterPro" id="IPR052901">
    <property type="entry name" value="Bact_TGase-like"/>
</dbReference>
<organism evidence="3 4">
    <name type="scientific">Pseudaeromonas sharmana</name>
    <dbReference type="NCBI Taxonomy" id="328412"/>
    <lineage>
        <taxon>Bacteria</taxon>
        <taxon>Pseudomonadati</taxon>
        <taxon>Pseudomonadota</taxon>
        <taxon>Gammaproteobacteria</taxon>
        <taxon>Aeromonadales</taxon>
        <taxon>Aeromonadaceae</taxon>
        <taxon>Pseudaeromonas</taxon>
    </lineage>
</organism>
<feature type="transmembrane region" description="Helical" evidence="1">
    <location>
        <begin position="55"/>
        <end position="71"/>
    </location>
</feature>
<evidence type="ECO:0000313" key="3">
    <source>
        <dbReference type="EMBL" id="MFC3912276.1"/>
    </source>
</evidence>
<dbReference type="InterPro" id="IPR025403">
    <property type="entry name" value="TgpA-like_C"/>
</dbReference>
<dbReference type="PANTHER" id="PTHR42736:SF1">
    <property type="entry name" value="PROTEIN-GLUTAMINE GAMMA-GLUTAMYLTRANSFERASE"/>
    <property type="match status" value="1"/>
</dbReference>
<feature type="transmembrane region" description="Helical" evidence="1">
    <location>
        <begin position="542"/>
        <end position="567"/>
    </location>
</feature>
<dbReference type="PANTHER" id="PTHR42736">
    <property type="entry name" value="PROTEIN-GLUTAMINE GAMMA-GLUTAMYLTRANSFERASE"/>
    <property type="match status" value="1"/>
</dbReference>
<feature type="transmembrane region" description="Helical" evidence="1">
    <location>
        <begin position="102"/>
        <end position="119"/>
    </location>
</feature>
<keyword evidence="1" id="KW-0472">Membrane</keyword>
<dbReference type="InterPro" id="IPR038765">
    <property type="entry name" value="Papain-like_cys_pep_sf"/>
</dbReference>
<evidence type="ECO:0000259" key="2">
    <source>
        <dbReference type="SMART" id="SM00460"/>
    </source>
</evidence>
<dbReference type="Pfam" id="PF01841">
    <property type="entry name" value="Transglut_core"/>
    <property type="match status" value="1"/>
</dbReference>
<dbReference type="SUPFAM" id="SSF54001">
    <property type="entry name" value="Cysteine proteinases"/>
    <property type="match status" value="1"/>
</dbReference>
<feature type="domain" description="Transglutaminase-like" evidence="2">
    <location>
        <begin position="397"/>
        <end position="467"/>
    </location>
</feature>
<name>A0ABV8CKC3_9GAMM</name>
<dbReference type="InterPro" id="IPR002931">
    <property type="entry name" value="Transglutaminase-like"/>
</dbReference>
<dbReference type="Pfam" id="PF13559">
    <property type="entry name" value="DUF4129"/>
    <property type="match status" value="1"/>
</dbReference>
<protein>
    <submittedName>
        <fullName evidence="3">DUF3488 and DUF4129 domain-containing transglutaminase family protein</fullName>
    </submittedName>
</protein>
<evidence type="ECO:0000256" key="1">
    <source>
        <dbReference type="SAM" id="Phobius"/>
    </source>
</evidence>
<dbReference type="InterPro" id="IPR021878">
    <property type="entry name" value="TgpA_N"/>
</dbReference>
<evidence type="ECO:0000313" key="4">
    <source>
        <dbReference type="Proteomes" id="UP001595692"/>
    </source>
</evidence>
<dbReference type="Pfam" id="PF11992">
    <property type="entry name" value="TgpA_N"/>
    <property type="match status" value="1"/>
</dbReference>
<accession>A0ABV8CKC3</accession>
<dbReference type="SMART" id="SM00460">
    <property type="entry name" value="TGc"/>
    <property type="match status" value="1"/>
</dbReference>
<gene>
    <name evidence="3" type="ORF">ACFOSS_02200</name>
</gene>
<comment type="caution">
    <text evidence="3">The sequence shown here is derived from an EMBL/GenBank/DDBJ whole genome shotgun (WGS) entry which is preliminary data.</text>
</comment>
<feature type="transmembrane region" description="Helical" evidence="1">
    <location>
        <begin position="157"/>
        <end position="177"/>
    </location>
</feature>
<sequence length="656" mass="74327">MEQKQVTLACLCVSYLLALAPLYSELNLVVYLVSLLAIGWRIGSLLRRWSLPSRLLLNGIALLCGLGILLLSRHAGLLVAMLNLLVVASALKFVECRHRRDIGGHILALFFLGALTFVYHQHWLMVLYLLAMVTLNMAALLSLYFPAPARQQLRQAALLLVQSLPLMLLFFVIMPRLDPLWKMPDARQARTGLSEQINPEQISQLTQSSELVFRARFTGQPPQARYWRTLVYEQFDGHAWSQSYIQLLWQQQALSGRYPTPPAASAPVGYALYVEPSNQHWLYTLEGSRSRTAEAVATPTGTLLSRLPLVQAARFDLDWPADLPQESRLSAKRRMDNLQLPHGGNPQARALAARWRQQAQDDRLVLQQARDFFSQHPFSYTLSPVAMAHNDGLDQFLFQQREGFCAHYASALAFLLRAAGIPARLVGGYLGGEYQPQQQLLSVHQFDAHAWVEVWLDNRWQRVDPTLWVSPGRLTQGLDTLLGEGDFLAQDPFSLSRYRHVMLLNTLRLWLANVDYQWTVWILNYDQNRQTALLKRLFGDALWMRALLLLGGALACLALVAGLQWLLRARVKQDPAVRLYHQACRRLAQGGYPRSPTETPLQYLQRLELADCPAAPALAALTSHFLQYRYAAPPGTSLAPLRQQLRQLQRQLAQRT</sequence>
<dbReference type="RefSeq" id="WP_377150380.1">
    <property type="nucleotide sequence ID" value="NZ_JBHSAF010000001.1"/>
</dbReference>
<dbReference type="EMBL" id="JBHSAF010000001">
    <property type="protein sequence ID" value="MFC3912276.1"/>
    <property type="molecule type" value="Genomic_DNA"/>
</dbReference>
<feature type="transmembrane region" description="Helical" evidence="1">
    <location>
        <begin position="77"/>
        <end position="95"/>
    </location>
</feature>
<dbReference type="Gene3D" id="3.10.620.30">
    <property type="match status" value="1"/>
</dbReference>
<proteinExistence type="predicted"/>
<feature type="transmembrane region" description="Helical" evidence="1">
    <location>
        <begin position="125"/>
        <end position="145"/>
    </location>
</feature>
<keyword evidence="4" id="KW-1185">Reference proteome</keyword>
<keyword evidence="1" id="KW-0812">Transmembrane</keyword>
<reference evidence="4" key="1">
    <citation type="journal article" date="2019" name="Int. J. Syst. Evol. Microbiol.">
        <title>The Global Catalogue of Microorganisms (GCM) 10K type strain sequencing project: providing services to taxonomists for standard genome sequencing and annotation.</title>
        <authorList>
            <consortium name="The Broad Institute Genomics Platform"/>
            <consortium name="The Broad Institute Genome Sequencing Center for Infectious Disease"/>
            <person name="Wu L."/>
            <person name="Ma J."/>
        </authorList>
    </citation>
    <scope>NUCLEOTIDE SEQUENCE [LARGE SCALE GENOMIC DNA]</scope>
    <source>
        <strain evidence="4">CCUG 54939</strain>
    </source>
</reference>